<dbReference type="RefSeq" id="XP_022722629.1">
    <property type="nucleotide sequence ID" value="XM_022866894.1"/>
</dbReference>
<evidence type="ECO:0000259" key="2">
    <source>
        <dbReference type="Pfam" id="PF13020"/>
    </source>
</evidence>
<feature type="compositionally biased region" description="Polar residues" evidence="1">
    <location>
        <begin position="2457"/>
        <end position="2475"/>
    </location>
</feature>
<dbReference type="GO" id="GO:0010305">
    <property type="term" value="P:leaf vascular tissue pattern formation"/>
    <property type="evidence" value="ECO:0007669"/>
    <property type="project" value="TreeGrafter"/>
</dbReference>
<dbReference type="InterPro" id="IPR058210">
    <property type="entry name" value="SACS/Nov_dom"/>
</dbReference>
<feature type="compositionally biased region" description="Basic and acidic residues" evidence="1">
    <location>
        <begin position="2511"/>
        <end position="2527"/>
    </location>
</feature>
<dbReference type="InterPro" id="IPR052957">
    <property type="entry name" value="Auxin_embryo_med"/>
</dbReference>
<dbReference type="KEGG" id="dzi:111279838"/>
<feature type="compositionally biased region" description="Pro residues" evidence="1">
    <location>
        <begin position="46"/>
        <end position="55"/>
    </location>
</feature>
<dbReference type="PANTHER" id="PTHR32387">
    <property type="entry name" value="WU:FJ29H11"/>
    <property type="match status" value="1"/>
</dbReference>
<feature type="region of interest" description="Disordered" evidence="1">
    <location>
        <begin position="2456"/>
        <end position="2530"/>
    </location>
</feature>
<dbReference type="Pfam" id="PF13020">
    <property type="entry name" value="NOV_C"/>
    <property type="match status" value="1"/>
</dbReference>
<feature type="compositionally biased region" description="Basic and acidic residues" evidence="1">
    <location>
        <begin position="468"/>
        <end position="482"/>
    </location>
</feature>
<accession>A0A6P5X2R0</accession>
<evidence type="ECO:0000259" key="3">
    <source>
        <dbReference type="Pfam" id="PF25794"/>
    </source>
</evidence>
<sequence>MKNPNKASNAYPKTTILNPPLSPTFFSALKMRGRHHGHHPFRLPGGRPPSQPPSEPLNHNLALQDPNVLQFLQALTTPIQPNFPLQQNRSNFFFQNPNVPFQQQPQHQVFNSPSSSQSQPQNQISIAASGQVPKEVWERADQAVKQAWRELIASGKSVTTWKVSEAALVALQADSWSSLGLDMHGIPSLKKLMTIEGRVNAFIQCFVGVRRITTLYELEMAICENEGVRTFKKLELGPLLRHPLVLRYFSLNINTMEVCKITSEDIIAHLHEYMDSHKSQEILIDEFLDFVADKQATTSKEKLGVRIRSLTMHTSFIKKAEREKDFEVKKCQKGLKLKERYINISQQVESFISVHKDFCGKHIRFDLSSSEEEDSNDSPHEDERNDNDEGNDFKFPSQVISSSDRVGSCPYPSATEELTRLGLKDGMNKPSPATGSSRHNDCCGPYKRKRKNETPSPSISRLPKLRRRDGVKQDVIPKESGNEAKELNNLDEADISLSDNSMKTFITTWKEACREHTMAEVLQRMLCFYKSKAQKRKKMKSMLSSYPFIGLLNVAVTSIRKGMWDSIYDTIQAVRQFELTNTSDNYSEHESIEVEPSEKDASIPTHVHCVTKEDVIKKIIAYFELNHEIHGGKSLKEQRLILLRKLFNCESWLAGQFYVKDFKSLGHGEFLMFLERHASLLPIELQKLLAAEICEKSPLEVCILQHLLIVFISQASYNLQDNQIITKEVINALLMKQFPLFNFKVKENGSMEDFLEVVEKSKNDISSKCVIFSASLLGMCHNGDSSVYDENFSSENVSMVKSVASKDAMAVLLRAPMLSDLNSWSHWDVLFSPSLGSLTLWLLNEVSAKELLCLVTKDGKVIRIDHSATMDSFLEAALKGSAFETALKLLSLCSLTGGMKHLPLALLKRHAHMAFEVLSKNHIENIEVADDQNFIMNRKALFGPKLLEDVSIDNLGSGLQMNLIKMKKAASHASRFFLDCLCYLPSEFRSCAADILLHGMRPVIKDCPSAILSECNELRQRVMLHEMGFSLGIVEWIQDYHLFCSIDMNDMFLSYEGSGMKTGTSEIKTRSNYMQNAIDRLSYAEKEIMASDRTDKQPKVCDMISDEEISAERLGIKNREQPSEVDELADASLVIESIRRDEFGLDPNLSDVESSMLKKQHARLGRALHCLSQELYSQDSHFLLELVQNADDNVYSDNVEPTLTFLLQESGIIVLNNEQGFSAQNIRALCDVGSSTKKGYSGYIGKKGIGFKSVFRVTDAPEIHSNGFHVKFDISDGQIGFVLPTLLPPCNVDSFKMLLSGDTNQLDNKCWNTCIILPFRSVTSKGNDMNNIVSMFADLHPSLLLFLHRLQCIVLRNMLNNSFVVMRKEIVGNGIVKVSCGTDNMTWFVASQKLQADIIHRDVQITEISIAFTLQESDSGCYIPFLDQQPVFAFLPLRTYGLKFILQGDFVLPSSREEVDVDSPWNQWLLSEYPSLFVSAERSFCSLPCFQENPGKAVTVYMSFVPLVGEVHGFFSSLPRMIISKLRMSNCLILEGDKNQWVPPCKVLRGWTESACQLFPDPLLREHLGLGYLDKDIIFSDALARALGIQDYGPKVLVQIISSLCQRENGLKPMGLAWISSWLNEFYTISFHSSGQASMNCEIETVLIDNLRKIPFIPLSDGTFSSVCKGTIWLYSDAINIGFEGELGLEAFPTLYAKLRFVSPALFSASAVSISHVDTTLVGNITSVLHNIGVQQLSAHEIIRVHILPDLSDEKIKIRDKNLMIDYLCFVMIHLQSSCPSCRVERDYIISELRNKAFILTNYGFKRPFEVAVHFSKEFDSPVNINRLINDMDLKWHEVDITYLKHPASRLLSSGLKKWREFFLEIGVTDFVQVVQLDKSFADISHTVLQNLSDWDLISPGSVFKDWESYELVQLLSILSTSGNHEGCKYLLEVLDELWDDCFSEKASGCCNSKCGGGVRPFRSSFLCKICDIQWVVSSMDDKLYYPEELFHDCDPVRSILGAFAPYAVPKVRSGKLVKDIGFKTEVTLDDVLKVLKLWRSESSFKASIAQMSRLYTFIWNEVHNSSQKISVEFHSASSIFVPYKLASKPDDLVSGIFLSSKEVNWHDSTGTMDQMYNHSQSGVFVENQRPLKRTLSNVYPGLHDFFVNECQVPEKPSFCGYLDILLQLSALTLPSQAANAVFQVFLKWADELKSGLLSTEDISRMKECLNKSEYTLLPTVLDKWVSLHPSFGLVCWCDDEKLRKRFKHLDNIDFLYFGTLNDNEKELLQTKVSVLMRTFGIPVLSEVVTREAICDGRADCRFKASLMNWALPFAQRYLYSVHPDSYFQHKQSGFENINHLQIVVVDKLYYRNVIKSCGIVSNKQFECSCLLQDNILYATPESDSHALYMEFSRLFFDGTPDLHLANFLHMVTTMAKSGSNEEQTEFFILNSQKVPKLPDEEPVWSLSSAPYELENNESLGTNSATTAENEQSTSKSKKKTGIYSNWPPVDWKTAPGLSKRHAPISQPNDGSEKHTDNGSEHIDSHTCSDVPVEMDTNMSMGENIATTSTVLILPDSGSMDRHHGNTCNPAESVVRIAFDPVDLSLVSDNRQLVSFEFRERNQLNTGFVSSEFSRRDQLHTGTPSAAQALLTGKLGELAAFKYFTGTLGKTVTWVNKDNETGLPYDLVVNDEGHIEYIEVKATKSARKDWFNISTREWQFAAEKGESFSIAHVLLLSDKEAKVSVYTNPIKLCQHGKLQLVILMPRQQKDSVIVS</sequence>
<dbReference type="GeneID" id="111279838"/>
<gene>
    <name evidence="5" type="primary">LOC111279838</name>
</gene>
<proteinExistence type="predicted"/>
<feature type="region of interest" description="Disordered" evidence="1">
    <location>
        <begin position="104"/>
        <end position="123"/>
    </location>
</feature>
<dbReference type="GO" id="GO:0009793">
    <property type="term" value="P:embryo development ending in seed dormancy"/>
    <property type="evidence" value="ECO:0007669"/>
    <property type="project" value="TreeGrafter"/>
</dbReference>
<organism evidence="4 5">
    <name type="scientific">Durio zibethinus</name>
    <name type="common">Durian</name>
    <dbReference type="NCBI Taxonomy" id="66656"/>
    <lineage>
        <taxon>Eukaryota</taxon>
        <taxon>Viridiplantae</taxon>
        <taxon>Streptophyta</taxon>
        <taxon>Embryophyta</taxon>
        <taxon>Tracheophyta</taxon>
        <taxon>Spermatophyta</taxon>
        <taxon>Magnoliopsida</taxon>
        <taxon>eudicotyledons</taxon>
        <taxon>Gunneridae</taxon>
        <taxon>Pentapetalae</taxon>
        <taxon>rosids</taxon>
        <taxon>malvids</taxon>
        <taxon>Malvales</taxon>
        <taxon>Malvaceae</taxon>
        <taxon>Helicteroideae</taxon>
        <taxon>Durio</taxon>
    </lineage>
</organism>
<protein>
    <submittedName>
        <fullName evidence="5">Uncharacterized protein LOC111279838 isoform X1</fullName>
    </submittedName>
</protein>
<dbReference type="NCBIfam" id="NF047352">
    <property type="entry name" value="P_loop_sacsin"/>
    <property type="match status" value="1"/>
</dbReference>
<dbReference type="Pfam" id="PF25794">
    <property type="entry name" value="SACS"/>
    <property type="match status" value="1"/>
</dbReference>
<dbReference type="InterPro" id="IPR036890">
    <property type="entry name" value="HATPase_C_sf"/>
</dbReference>
<dbReference type="Proteomes" id="UP000515121">
    <property type="component" value="Unplaced"/>
</dbReference>
<feature type="domain" description="Sacsin/Nov" evidence="3">
    <location>
        <begin position="1176"/>
        <end position="1273"/>
    </location>
</feature>
<feature type="compositionally biased region" description="Basic and acidic residues" evidence="1">
    <location>
        <begin position="417"/>
        <end position="427"/>
    </location>
</feature>
<reference evidence="5" key="1">
    <citation type="submission" date="2025-08" db="UniProtKB">
        <authorList>
            <consortium name="RefSeq"/>
        </authorList>
    </citation>
    <scope>IDENTIFICATION</scope>
    <source>
        <tissue evidence="5">Fruit stalk</tissue>
    </source>
</reference>
<dbReference type="SUPFAM" id="SSF55874">
    <property type="entry name" value="ATPase domain of HSP90 chaperone/DNA topoisomerase II/histidine kinase"/>
    <property type="match status" value="1"/>
</dbReference>
<evidence type="ECO:0000256" key="1">
    <source>
        <dbReference type="SAM" id="MobiDB-lite"/>
    </source>
</evidence>
<dbReference type="OrthoDB" id="1262810at2759"/>
<dbReference type="InterPro" id="IPR024975">
    <property type="entry name" value="NOV_C"/>
</dbReference>
<dbReference type="GO" id="GO:0048364">
    <property type="term" value="P:root development"/>
    <property type="evidence" value="ECO:0007669"/>
    <property type="project" value="TreeGrafter"/>
</dbReference>
<feature type="region of interest" description="Disordered" evidence="1">
    <location>
        <begin position="369"/>
        <end position="482"/>
    </location>
</feature>
<dbReference type="GO" id="GO:0005634">
    <property type="term" value="C:nucleus"/>
    <property type="evidence" value="ECO:0007669"/>
    <property type="project" value="TreeGrafter"/>
</dbReference>
<evidence type="ECO:0000313" key="5">
    <source>
        <dbReference type="RefSeq" id="XP_022722629.1"/>
    </source>
</evidence>
<feature type="region of interest" description="Disordered" evidence="1">
    <location>
        <begin position="35"/>
        <end position="57"/>
    </location>
</feature>
<feature type="domain" description="Protein NO VEIN C-terminal" evidence="2">
    <location>
        <begin position="2636"/>
        <end position="2720"/>
    </location>
</feature>
<dbReference type="PANTHER" id="PTHR32387:SF0">
    <property type="entry name" value="PROTEIN NO VEIN"/>
    <property type="match status" value="1"/>
</dbReference>
<evidence type="ECO:0000313" key="4">
    <source>
        <dbReference type="Proteomes" id="UP000515121"/>
    </source>
</evidence>
<dbReference type="Gene3D" id="3.30.565.10">
    <property type="entry name" value="Histidine kinase-like ATPase, C-terminal domain"/>
    <property type="match status" value="1"/>
</dbReference>
<name>A0A6P5X2R0_DURZI</name>
<keyword evidence="4" id="KW-1185">Reference proteome</keyword>